<dbReference type="PATRIC" id="fig|423471.3.peg.2520"/>
<dbReference type="InterPro" id="IPR014718">
    <property type="entry name" value="GH-type_carb-bd"/>
</dbReference>
<dbReference type="RefSeq" id="WP_007305622.1">
    <property type="nucleotide sequence ID" value="NZ_AESD01000397.1"/>
</dbReference>
<dbReference type="Proteomes" id="UP000003477">
    <property type="component" value="Unassembled WGS sequence"/>
</dbReference>
<dbReference type="PANTHER" id="PTHR11122">
    <property type="entry name" value="APOSPORY-ASSOCIATED PROTEIN C-RELATED"/>
    <property type="match status" value="1"/>
</dbReference>
<proteinExistence type="predicted"/>
<dbReference type="PANTHER" id="PTHR11122:SF13">
    <property type="entry name" value="GLUCOSE-6-PHOSPHATE 1-EPIMERASE"/>
    <property type="match status" value="1"/>
</dbReference>
<accession>G5J5B8</accession>
<dbReference type="GO" id="GO:0005975">
    <property type="term" value="P:carbohydrate metabolic process"/>
    <property type="evidence" value="ECO:0007669"/>
    <property type="project" value="InterPro"/>
</dbReference>
<dbReference type="CDD" id="cd09025">
    <property type="entry name" value="Aldose_epim_Slr1438"/>
    <property type="match status" value="1"/>
</dbReference>
<dbReference type="InterPro" id="IPR008183">
    <property type="entry name" value="Aldose_1/G6P_1-epimerase"/>
</dbReference>
<comment type="caution">
    <text evidence="1">The sequence shown here is derived from an EMBL/GenBank/DDBJ whole genome shotgun (WGS) entry which is preliminary data.</text>
</comment>
<name>G5J5B8_CROWT</name>
<evidence type="ECO:0000313" key="1">
    <source>
        <dbReference type="EMBL" id="EHJ12616.1"/>
    </source>
</evidence>
<organism evidence="1 2">
    <name type="scientific">Crocosphaera watsonii WH 0003</name>
    <dbReference type="NCBI Taxonomy" id="423471"/>
    <lineage>
        <taxon>Bacteria</taxon>
        <taxon>Bacillati</taxon>
        <taxon>Cyanobacteriota</taxon>
        <taxon>Cyanophyceae</taxon>
        <taxon>Oscillatoriophycideae</taxon>
        <taxon>Chroococcales</taxon>
        <taxon>Aphanothecaceae</taxon>
        <taxon>Crocosphaera</taxon>
    </lineage>
</organism>
<dbReference type="InterPro" id="IPR011013">
    <property type="entry name" value="Gal_mutarotase_sf_dom"/>
</dbReference>
<dbReference type="GeneID" id="88766334"/>
<protein>
    <submittedName>
        <fullName evidence="1">Aldose 1-epimerase</fullName>
    </submittedName>
</protein>
<dbReference type="AlphaFoldDB" id="G5J5B8"/>
<dbReference type="Gene3D" id="2.70.98.10">
    <property type="match status" value="1"/>
</dbReference>
<dbReference type="EMBL" id="AESD01000397">
    <property type="protein sequence ID" value="EHJ12616.1"/>
    <property type="molecule type" value="Genomic_DNA"/>
</dbReference>
<dbReference type="GO" id="GO:0030246">
    <property type="term" value="F:carbohydrate binding"/>
    <property type="evidence" value="ECO:0007669"/>
    <property type="project" value="InterPro"/>
</dbReference>
<dbReference type="Pfam" id="PF01263">
    <property type="entry name" value="Aldose_epim"/>
    <property type="match status" value="1"/>
</dbReference>
<sequence>MSFSISVNQNQYVTYTLSDESASSRLEVVPERGGIVTRWSIQGQELFYLDQERFTHPELSVRGGNPILFPICGNLPDDVYAYDGKSYSLKQHGFARNLPWEVVEQSTESSSKLTISLKSNDETLAVYPFEFQVKFVYELEGKTLKIHQEYINQSDKVMPLSFGFHPYFLVPDKEKLSLDIPASTYQAKDSTEVVSYKGSFDFNEDEIDVALKPLNGSSASITDSSRSLKINLKWSEDFSTIVFWTVKGKDFVCLEPWSAPRNALNTAENLTELQPGASCEALVEIDVTSL</sequence>
<evidence type="ECO:0000313" key="2">
    <source>
        <dbReference type="Proteomes" id="UP000003477"/>
    </source>
</evidence>
<reference evidence="1 2" key="1">
    <citation type="journal article" date="2011" name="Front. Microbiol.">
        <title>Two Strains of Crocosphaera watsonii with Highly Conserved Genomes are Distinguished by Strain-Specific Features.</title>
        <authorList>
            <person name="Bench S.R."/>
            <person name="Ilikchyan I.N."/>
            <person name="Tripp H.J."/>
            <person name="Zehr J.P."/>
        </authorList>
    </citation>
    <scope>NUCLEOTIDE SEQUENCE [LARGE SCALE GENOMIC DNA]</scope>
    <source>
        <strain evidence="1 2">WH 0003</strain>
    </source>
</reference>
<dbReference type="SUPFAM" id="SSF74650">
    <property type="entry name" value="Galactose mutarotase-like"/>
    <property type="match status" value="1"/>
</dbReference>
<gene>
    <name evidence="1" type="ORF">CWATWH0003_2680</name>
</gene>
<dbReference type="GO" id="GO:0016853">
    <property type="term" value="F:isomerase activity"/>
    <property type="evidence" value="ECO:0007669"/>
    <property type="project" value="InterPro"/>
</dbReference>